<dbReference type="Proteomes" id="UP000789572">
    <property type="component" value="Unassembled WGS sequence"/>
</dbReference>
<dbReference type="CDD" id="cd11290">
    <property type="entry name" value="gelsolin_S1_like"/>
    <property type="match status" value="1"/>
</dbReference>
<feature type="domain" description="Gelsolin-like" evidence="1">
    <location>
        <begin position="182"/>
        <end position="247"/>
    </location>
</feature>
<dbReference type="InterPro" id="IPR007123">
    <property type="entry name" value="Gelsolin-like_dom"/>
</dbReference>
<accession>A0A9N9A543</accession>
<organism evidence="2 3">
    <name type="scientific">Paraglomus occultum</name>
    <dbReference type="NCBI Taxonomy" id="144539"/>
    <lineage>
        <taxon>Eukaryota</taxon>
        <taxon>Fungi</taxon>
        <taxon>Fungi incertae sedis</taxon>
        <taxon>Mucoromycota</taxon>
        <taxon>Glomeromycotina</taxon>
        <taxon>Glomeromycetes</taxon>
        <taxon>Paraglomerales</taxon>
        <taxon>Paraglomeraceae</taxon>
        <taxon>Paraglomus</taxon>
    </lineage>
</organism>
<dbReference type="CDD" id="cd11292">
    <property type="entry name" value="gelsolin_S3_like"/>
    <property type="match status" value="1"/>
</dbReference>
<dbReference type="SUPFAM" id="SSF55753">
    <property type="entry name" value="Actin depolymerizing proteins"/>
    <property type="match status" value="3"/>
</dbReference>
<dbReference type="GO" id="GO:0015629">
    <property type="term" value="C:actin cytoskeleton"/>
    <property type="evidence" value="ECO:0007669"/>
    <property type="project" value="TreeGrafter"/>
</dbReference>
<reference evidence="2" key="1">
    <citation type="submission" date="2021-06" db="EMBL/GenBank/DDBJ databases">
        <authorList>
            <person name="Kallberg Y."/>
            <person name="Tangrot J."/>
            <person name="Rosling A."/>
        </authorList>
    </citation>
    <scope>NUCLEOTIDE SEQUENCE</scope>
    <source>
        <strain evidence="2">IA702</strain>
    </source>
</reference>
<dbReference type="InterPro" id="IPR029006">
    <property type="entry name" value="ADF-H/Gelsolin-like_dom_sf"/>
</dbReference>
<dbReference type="PANTHER" id="PTHR11977:SF130">
    <property type="entry name" value="SEVERIN"/>
    <property type="match status" value="1"/>
</dbReference>
<name>A0A9N9A543_9GLOM</name>
<dbReference type="InterPro" id="IPR007122">
    <property type="entry name" value="Villin/Gelsolin"/>
</dbReference>
<feature type="domain" description="Gelsolin-like" evidence="1">
    <location>
        <begin position="67"/>
        <end position="141"/>
    </location>
</feature>
<sequence>MQRQPKWDIADTNIANIGSKLDKDARYQASKTEQAWADPSLGIGSKEGLWVWRVEMFEIKPWPKDKYGRFYSGDSYIVLHTYKKDPNNEALSHDIHFWLGLDSSQDEIGTAAYKTVELDDFLGTAPVQHREVQGYESKLFLSYFRRFQVEDGGIGSGFHVVEHVSYRHRLLKIKLINRSIVIREVPKDYTSLNSGDVFVLDAGTVLYQLIGKNAQGVEKVKAAEFVQALESERNGLARTIVIDEGDREMPKFWEALGSKGPIKAASEDLDTSDQAREKRLFRVSDASGKLTFTEEAQGRITKSMFDSNDAFVFDAGHEVFVWVGSGATVNERRFALQYAQDYIKQYNRPPYTPITRVIEGGENEIFEKSLEISTVDRSLRILPSLRDVLPLVIIPDLESCYGC</sequence>
<dbReference type="SMART" id="SM00262">
    <property type="entry name" value="GEL"/>
    <property type="match status" value="3"/>
</dbReference>
<dbReference type="GO" id="GO:0005737">
    <property type="term" value="C:cytoplasm"/>
    <property type="evidence" value="ECO:0007669"/>
    <property type="project" value="TreeGrafter"/>
</dbReference>
<evidence type="ECO:0000259" key="1">
    <source>
        <dbReference type="Pfam" id="PF00626"/>
    </source>
</evidence>
<evidence type="ECO:0000313" key="3">
    <source>
        <dbReference type="Proteomes" id="UP000789572"/>
    </source>
</evidence>
<dbReference type="OrthoDB" id="6375767at2759"/>
<feature type="domain" description="Gelsolin-like" evidence="1">
    <location>
        <begin position="293"/>
        <end position="366"/>
    </location>
</feature>
<dbReference type="GO" id="GO:0008154">
    <property type="term" value="P:actin polymerization or depolymerization"/>
    <property type="evidence" value="ECO:0007669"/>
    <property type="project" value="TreeGrafter"/>
</dbReference>
<dbReference type="GO" id="GO:0051015">
    <property type="term" value="F:actin filament binding"/>
    <property type="evidence" value="ECO:0007669"/>
    <property type="project" value="InterPro"/>
</dbReference>
<dbReference type="AlphaFoldDB" id="A0A9N9A543"/>
<dbReference type="Gene3D" id="3.40.20.10">
    <property type="entry name" value="Severin"/>
    <property type="match status" value="3"/>
</dbReference>
<evidence type="ECO:0000313" key="2">
    <source>
        <dbReference type="EMBL" id="CAG8517445.1"/>
    </source>
</evidence>
<proteinExistence type="predicted"/>
<dbReference type="PRINTS" id="PR00597">
    <property type="entry name" value="GELSOLIN"/>
</dbReference>
<protein>
    <submittedName>
        <fullName evidence="2">8592_t:CDS:1</fullName>
    </submittedName>
</protein>
<gene>
    <name evidence="2" type="ORF">POCULU_LOCUS3394</name>
</gene>
<comment type="caution">
    <text evidence="2">The sequence shown here is derived from an EMBL/GenBank/DDBJ whole genome shotgun (WGS) entry which is preliminary data.</text>
</comment>
<keyword evidence="3" id="KW-1185">Reference proteome</keyword>
<dbReference type="EMBL" id="CAJVPJ010000372">
    <property type="protein sequence ID" value="CAG8517445.1"/>
    <property type="molecule type" value="Genomic_DNA"/>
</dbReference>
<dbReference type="PANTHER" id="PTHR11977">
    <property type="entry name" value="VILLIN"/>
    <property type="match status" value="1"/>
</dbReference>
<dbReference type="Pfam" id="PF00626">
    <property type="entry name" value="Gelsolin"/>
    <property type="match status" value="3"/>
</dbReference>